<organism evidence="1 2">
    <name type="scientific">Passalora fulva</name>
    <name type="common">Tomato leaf mold</name>
    <name type="synonym">Cladosporium fulvum</name>
    <dbReference type="NCBI Taxonomy" id="5499"/>
    <lineage>
        <taxon>Eukaryota</taxon>
        <taxon>Fungi</taxon>
        <taxon>Dikarya</taxon>
        <taxon>Ascomycota</taxon>
        <taxon>Pezizomycotina</taxon>
        <taxon>Dothideomycetes</taxon>
        <taxon>Dothideomycetidae</taxon>
        <taxon>Mycosphaerellales</taxon>
        <taxon>Mycosphaerellaceae</taxon>
        <taxon>Fulvia</taxon>
    </lineage>
</organism>
<protein>
    <submittedName>
        <fullName evidence="1">Uncharacterized protein</fullName>
    </submittedName>
</protein>
<dbReference type="EMBL" id="CP090166">
    <property type="protein sequence ID" value="UJO16577.1"/>
    <property type="molecule type" value="Genomic_DNA"/>
</dbReference>
<reference evidence="1" key="2">
    <citation type="journal article" date="2022" name="Microb. Genom.">
        <title>A chromosome-scale genome assembly of the tomato pathogen Cladosporium fulvum reveals a compartmentalized genome architecture and the presence of a dispensable chromosome.</title>
        <authorList>
            <person name="Zaccaron A.Z."/>
            <person name="Chen L.H."/>
            <person name="Samaras A."/>
            <person name="Stergiopoulos I."/>
        </authorList>
    </citation>
    <scope>NUCLEOTIDE SEQUENCE</scope>
    <source>
        <strain evidence="1">Race5_Kim</strain>
    </source>
</reference>
<dbReference type="RefSeq" id="XP_047760943.1">
    <property type="nucleotide sequence ID" value="XM_047903376.1"/>
</dbReference>
<reference evidence="1" key="1">
    <citation type="submission" date="2021-12" db="EMBL/GenBank/DDBJ databases">
        <authorList>
            <person name="Zaccaron A."/>
            <person name="Stergiopoulos I."/>
        </authorList>
    </citation>
    <scope>NUCLEOTIDE SEQUENCE</scope>
    <source>
        <strain evidence="1">Race5_Kim</strain>
    </source>
</reference>
<dbReference type="Proteomes" id="UP000756132">
    <property type="component" value="Chromosome 4"/>
</dbReference>
<dbReference type="KEGG" id="ffu:CLAFUR5_04228"/>
<evidence type="ECO:0000313" key="2">
    <source>
        <dbReference type="Proteomes" id="UP000756132"/>
    </source>
</evidence>
<sequence length="115" mass="12817">MAANTNDVFGDLAIPNYVFLLAEKLHDQRGVLSIFGVPSAYAAPQTPQWMLNTITTDPGGPKGHIVISPDAEWDLLIELEGARSCYNLYKWCRAVHDDKGVVPRHVDTHSRSHYD</sequence>
<gene>
    <name evidence="1" type="ORF">CLAFUR5_04228</name>
</gene>
<evidence type="ECO:0000313" key="1">
    <source>
        <dbReference type="EMBL" id="UJO16577.1"/>
    </source>
</evidence>
<dbReference type="GeneID" id="71984106"/>
<accession>A0A9Q8P847</accession>
<keyword evidence="2" id="KW-1185">Reference proteome</keyword>
<name>A0A9Q8P847_PASFU</name>
<proteinExistence type="predicted"/>
<dbReference type="AlphaFoldDB" id="A0A9Q8P847"/>